<keyword evidence="9" id="KW-1185">Reference proteome</keyword>
<dbReference type="SUPFAM" id="SSF47113">
    <property type="entry name" value="Histone-fold"/>
    <property type="match status" value="1"/>
</dbReference>
<keyword evidence="5" id="KW-0544">Nucleosome core</keyword>
<dbReference type="GO" id="GO:0000786">
    <property type="term" value="C:nucleosome"/>
    <property type="evidence" value="ECO:0007669"/>
    <property type="project" value="UniProtKB-KW"/>
</dbReference>
<evidence type="ECO:0000256" key="4">
    <source>
        <dbReference type="ARBA" id="ARBA00022454"/>
    </source>
</evidence>
<dbReference type="EMBL" id="UYRS01005732">
    <property type="protein sequence ID" value="VDK27227.1"/>
    <property type="molecule type" value="Genomic_DNA"/>
</dbReference>
<dbReference type="GO" id="GO:0030527">
    <property type="term" value="F:structural constituent of chromatin"/>
    <property type="evidence" value="ECO:0007669"/>
    <property type="project" value="InterPro"/>
</dbReference>
<dbReference type="PANTHER" id="PTHR23430">
    <property type="entry name" value="HISTONE H2A"/>
    <property type="match status" value="1"/>
</dbReference>
<reference evidence="10" key="1">
    <citation type="submission" date="2017-02" db="UniProtKB">
        <authorList>
            <consortium name="WormBaseParasite"/>
        </authorList>
    </citation>
    <scope>IDENTIFICATION</scope>
</reference>
<feature type="domain" description="Histone H2A C-terminal" evidence="7">
    <location>
        <begin position="79"/>
        <end position="111"/>
    </location>
</feature>
<name>A0A0R3W0A9_TAEAS</name>
<dbReference type="GO" id="GO:0003677">
    <property type="term" value="F:DNA binding"/>
    <property type="evidence" value="ECO:0007669"/>
    <property type="project" value="InterPro"/>
</dbReference>
<dbReference type="WBParaSite" id="TASK_0000310301-mRNA-1">
    <property type="protein sequence ID" value="TASK_0000310301-mRNA-1"/>
    <property type="gene ID" value="TASK_0000310301"/>
</dbReference>
<evidence type="ECO:0000313" key="10">
    <source>
        <dbReference type="WBParaSite" id="TASK_0000310301-mRNA-1"/>
    </source>
</evidence>
<keyword evidence="5" id="KW-0238">DNA-binding</keyword>
<dbReference type="AlphaFoldDB" id="A0A0R3W0A9"/>
<dbReference type="InterPro" id="IPR009072">
    <property type="entry name" value="Histone-fold"/>
</dbReference>
<evidence type="ECO:0000313" key="9">
    <source>
        <dbReference type="Proteomes" id="UP000282613"/>
    </source>
</evidence>
<accession>A0A0R3W0A9</accession>
<evidence type="ECO:0000256" key="5">
    <source>
        <dbReference type="ARBA" id="ARBA00023269"/>
    </source>
</evidence>
<feature type="region of interest" description="Disordered" evidence="6">
    <location>
        <begin position="100"/>
        <end position="123"/>
    </location>
</feature>
<proteinExistence type="predicted"/>
<evidence type="ECO:0000256" key="3">
    <source>
        <dbReference type="ARBA" id="ARBA00011538"/>
    </source>
</evidence>
<comment type="subcellular location">
    <subcellularLocation>
        <location evidence="2">Chromosome</location>
    </subcellularLocation>
</comment>
<dbReference type="InterPro" id="IPR032454">
    <property type="entry name" value="Histone_H2A_C"/>
</dbReference>
<evidence type="ECO:0000256" key="2">
    <source>
        <dbReference type="ARBA" id="ARBA00004286"/>
    </source>
</evidence>
<dbReference type="STRING" id="60517.A0A0R3W0A9"/>
<keyword evidence="4" id="KW-0158">Chromosome</keyword>
<sequence>MSRRGQGGKSRAKARTRSVEASLQFSVNQAHHLLRRGNYAEHVGATMLEHLAARGNAAWDSKKARIIPCHLRFAIRDDEELNKLSGGVIIAQSGVLPKSKAVLPPKRAQKPIGSKKSVKQVLH</sequence>
<reference evidence="8 9" key="2">
    <citation type="submission" date="2018-11" db="EMBL/GenBank/DDBJ databases">
        <authorList>
            <consortium name="Pathogen Informatics"/>
        </authorList>
    </citation>
    <scope>NUCLEOTIDE SEQUENCE [LARGE SCALE GENOMIC DNA]</scope>
</reference>
<dbReference type="Gene3D" id="1.10.20.10">
    <property type="entry name" value="Histone, subunit A"/>
    <property type="match status" value="1"/>
</dbReference>
<evidence type="ECO:0000313" key="8">
    <source>
        <dbReference type="EMBL" id="VDK27227.1"/>
    </source>
</evidence>
<dbReference type="GO" id="GO:0046982">
    <property type="term" value="F:protein heterodimerization activity"/>
    <property type="evidence" value="ECO:0007669"/>
    <property type="project" value="InterPro"/>
</dbReference>
<evidence type="ECO:0000259" key="7">
    <source>
        <dbReference type="Pfam" id="PF16211"/>
    </source>
</evidence>
<comment type="subunit">
    <text evidence="3">The nucleosome is a histone octamer containing two molecules each of H2A, H2B, H3 and H4 assembled in one H3-H4 heterotetramer and two H2A-H2B heterodimers. The octamer wraps approximately 147 bp of DNA.</text>
</comment>
<evidence type="ECO:0000256" key="6">
    <source>
        <dbReference type="SAM" id="MobiDB-lite"/>
    </source>
</evidence>
<protein>
    <submittedName>
        <fullName evidence="10">Histone_H2A_C domain-containing protein</fullName>
    </submittedName>
</protein>
<evidence type="ECO:0000256" key="1">
    <source>
        <dbReference type="ARBA" id="ARBA00002001"/>
    </source>
</evidence>
<dbReference type="InterPro" id="IPR002119">
    <property type="entry name" value="Histone_H2A"/>
</dbReference>
<comment type="function">
    <text evidence="1">Core component of nucleosome. Nucleosomes wrap and compact DNA into chromatin, limiting DNA accessibility to the cellular machineries which require DNA as a template. Histones thereby play a central role in transcription regulation, DNA repair, DNA replication and chromosomal stability. DNA accessibility is regulated via a complex set of post-translational modifications of histones, also called histone code, and nucleosome remodeling.</text>
</comment>
<gene>
    <name evidence="8" type="ORF">TASK_LOCUS3104</name>
</gene>
<dbReference type="CDD" id="cd00074">
    <property type="entry name" value="HFD_H2A"/>
    <property type="match status" value="1"/>
</dbReference>
<dbReference type="SMART" id="SM00414">
    <property type="entry name" value="H2A"/>
    <property type="match status" value="1"/>
</dbReference>
<dbReference type="Pfam" id="PF16211">
    <property type="entry name" value="Histone_H2A_C"/>
    <property type="match status" value="1"/>
</dbReference>
<dbReference type="Proteomes" id="UP000282613">
    <property type="component" value="Unassembled WGS sequence"/>
</dbReference>
<organism evidence="10">
    <name type="scientific">Taenia asiatica</name>
    <name type="common">Asian tapeworm</name>
    <dbReference type="NCBI Taxonomy" id="60517"/>
    <lineage>
        <taxon>Eukaryota</taxon>
        <taxon>Metazoa</taxon>
        <taxon>Spiralia</taxon>
        <taxon>Lophotrochozoa</taxon>
        <taxon>Platyhelminthes</taxon>
        <taxon>Cestoda</taxon>
        <taxon>Eucestoda</taxon>
        <taxon>Cyclophyllidea</taxon>
        <taxon>Taeniidae</taxon>
        <taxon>Taenia</taxon>
    </lineage>
</organism>